<dbReference type="KEGG" id="amij:EQM06_03540"/>
<dbReference type="AlphaFoldDB" id="A0A410PU25"/>
<dbReference type="Proteomes" id="UP000287601">
    <property type="component" value="Chromosome"/>
</dbReference>
<gene>
    <name evidence="1" type="ORF">EQM06_03540</name>
    <name evidence="2" type="ORF">EQM06_12290</name>
</gene>
<reference evidence="1 3" key="1">
    <citation type="submission" date="2019-01" db="EMBL/GenBank/DDBJ databases">
        <title>Draft genomes of a novel of Aminipila strains.</title>
        <authorList>
            <person name="Ma S."/>
        </authorList>
    </citation>
    <scope>NUCLEOTIDE SEQUENCE [LARGE SCALE GENOMIC DNA]</scope>
    <source>
        <strain evidence="1">JN-18</strain>
        <strain evidence="3">JN-39</strain>
    </source>
</reference>
<evidence type="ECO:0000313" key="1">
    <source>
        <dbReference type="EMBL" id="QAT42378.1"/>
    </source>
</evidence>
<dbReference type="RefSeq" id="WP_128745028.1">
    <property type="nucleotide sequence ID" value="NZ_CP035281.1"/>
</dbReference>
<dbReference type="EMBL" id="CP035281">
    <property type="protein sequence ID" value="QAT42378.1"/>
    <property type="molecule type" value="Genomic_DNA"/>
</dbReference>
<proteinExistence type="predicted"/>
<dbReference type="KEGG" id="amij:EQM06_12290"/>
<evidence type="ECO:0000313" key="2">
    <source>
        <dbReference type="EMBL" id="QAT43939.1"/>
    </source>
</evidence>
<sequence length="66" mass="7788">MMSGVKYDYDLTEKFKLAKAREFPYEACALYQDTGRASNRETRRNASFFTKAKFLNKYKSCLTLNR</sequence>
<evidence type="ECO:0000313" key="3">
    <source>
        <dbReference type="Proteomes" id="UP000287601"/>
    </source>
</evidence>
<organism evidence="1 3">
    <name type="scientific">Aminipila luticellarii</name>
    <dbReference type="NCBI Taxonomy" id="2507160"/>
    <lineage>
        <taxon>Bacteria</taxon>
        <taxon>Bacillati</taxon>
        <taxon>Bacillota</taxon>
        <taxon>Clostridia</taxon>
        <taxon>Peptostreptococcales</taxon>
        <taxon>Anaerovoracaceae</taxon>
        <taxon>Aminipila</taxon>
    </lineage>
</organism>
<dbReference type="EMBL" id="CP035281">
    <property type="protein sequence ID" value="QAT43939.1"/>
    <property type="molecule type" value="Genomic_DNA"/>
</dbReference>
<name>A0A410PU25_9FIRM</name>
<accession>A0A410PU25</accession>
<keyword evidence="3" id="KW-1185">Reference proteome</keyword>
<protein>
    <submittedName>
        <fullName evidence="1">Uncharacterized protein</fullName>
    </submittedName>
</protein>